<gene>
    <name evidence="1" type="ORF">SLEP1_g10527</name>
</gene>
<protein>
    <recommendedName>
        <fullName evidence="3">Maturase K</fullName>
    </recommendedName>
</protein>
<reference evidence="1 2" key="1">
    <citation type="journal article" date="2021" name="Commun. Biol.">
        <title>The genome of Shorea leprosula (Dipterocarpaceae) highlights the ecological relevance of drought in aseasonal tropical rainforests.</title>
        <authorList>
            <person name="Ng K.K.S."/>
            <person name="Kobayashi M.J."/>
            <person name="Fawcett J.A."/>
            <person name="Hatakeyama M."/>
            <person name="Paape T."/>
            <person name="Ng C.H."/>
            <person name="Ang C.C."/>
            <person name="Tnah L.H."/>
            <person name="Lee C.T."/>
            <person name="Nishiyama T."/>
            <person name="Sese J."/>
            <person name="O'Brien M.J."/>
            <person name="Copetti D."/>
            <person name="Mohd Noor M.I."/>
            <person name="Ong R.C."/>
            <person name="Putra M."/>
            <person name="Sireger I.Z."/>
            <person name="Indrioko S."/>
            <person name="Kosugi Y."/>
            <person name="Izuno A."/>
            <person name="Isagi Y."/>
            <person name="Lee S.L."/>
            <person name="Shimizu K.K."/>
        </authorList>
    </citation>
    <scope>NUCLEOTIDE SEQUENCE [LARGE SCALE GENOMIC DNA]</scope>
    <source>
        <strain evidence="1">214</strain>
    </source>
</reference>
<evidence type="ECO:0008006" key="3">
    <source>
        <dbReference type="Google" id="ProtNLM"/>
    </source>
</evidence>
<dbReference type="AlphaFoldDB" id="A0AAV5IHP2"/>
<organism evidence="1 2">
    <name type="scientific">Rubroshorea leprosula</name>
    <dbReference type="NCBI Taxonomy" id="152421"/>
    <lineage>
        <taxon>Eukaryota</taxon>
        <taxon>Viridiplantae</taxon>
        <taxon>Streptophyta</taxon>
        <taxon>Embryophyta</taxon>
        <taxon>Tracheophyta</taxon>
        <taxon>Spermatophyta</taxon>
        <taxon>Magnoliopsida</taxon>
        <taxon>eudicotyledons</taxon>
        <taxon>Gunneridae</taxon>
        <taxon>Pentapetalae</taxon>
        <taxon>rosids</taxon>
        <taxon>malvids</taxon>
        <taxon>Malvales</taxon>
        <taxon>Dipterocarpaceae</taxon>
        <taxon>Rubroshorea</taxon>
    </lineage>
</organism>
<keyword evidence="2" id="KW-1185">Reference proteome</keyword>
<comment type="caution">
    <text evidence="1">The sequence shown here is derived from an EMBL/GenBank/DDBJ whole genome shotgun (WGS) entry which is preliminary data.</text>
</comment>
<name>A0AAV5IHP2_9ROSI</name>
<evidence type="ECO:0000313" key="2">
    <source>
        <dbReference type="Proteomes" id="UP001054252"/>
    </source>
</evidence>
<proteinExistence type="predicted"/>
<accession>A0AAV5IHP2</accession>
<evidence type="ECO:0000313" key="1">
    <source>
        <dbReference type="EMBL" id="GKU97378.1"/>
    </source>
</evidence>
<dbReference type="Proteomes" id="UP001054252">
    <property type="component" value="Unassembled WGS sequence"/>
</dbReference>
<sequence>MLDFVEILSIFLKQTFECSSHPSNLQFLKSSDEHHAFRNNL</sequence>
<dbReference type="EMBL" id="BPVZ01000011">
    <property type="protein sequence ID" value="GKU97378.1"/>
    <property type="molecule type" value="Genomic_DNA"/>
</dbReference>